<evidence type="ECO:0000313" key="11">
    <source>
        <dbReference type="Proteomes" id="UP000195570"/>
    </source>
</evidence>
<feature type="transmembrane region" description="Helical" evidence="9">
    <location>
        <begin position="329"/>
        <end position="357"/>
    </location>
</feature>
<evidence type="ECO:0000313" key="10">
    <source>
        <dbReference type="EMBL" id="SCU68462.1"/>
    </source>
</evidence>
<dbReference type="PANTHER" id="PTHR10766">
    <property type="entry name" value="TRANSMEMBRANE 9 SUPERFAMILY PROTEIN"/>
    <property type="match status" value="1"/>
</dbReference>
<dbReference type="RefSeq" id="XP_067079619.1">
    <property type="nucleotide sequence ID" value="XM_067223518.1"/>
</dbReference>
<evidence type="ECO:0000256" key="2">
    <source>
        <dbReference type="ARBA" id="ARBA00004555"/>
    </source>
</evidence>
<dbReference type="EMBL" id="CZPT02000985">
    <property type="protein sequence ID" value="SCU68462.1"/>
    <property type="molecule type" value="Genomic_DNA"/>
</dbReference>
<dbReference type="Proteomes" id="UP000195570">
    <property type="component" value="Unassembled WGS sequence"/>
</dbReference>
<evidence type="ECO:0000256" key="4">
    <source>
        <dbReference type="ARBA" id="ARBA00022692"/>
    </source>
</evidence>
<feature type="transmembrane region" description="Helical" evidence="9">
    <location>
        <begin position="595"/>
        <end position="622"/>
    </location>
</feature>
<dbReference type="GO" id="GO:0005794">
    <property type="term" value="C:Golgi apparatus"/>
    <property type="evidence" value="ECO:0007669"/>
    <property type="project" value="UniProtKB-SubCell"/>
</dbReference>
<feature type="transmembrane region" description="Helical" evidence="9">
    <location>
        <begin position="518"/>
        <end position="545"/>
    </location>
</feature>
<evidence type="ECO:0000256" key="3">
    <source>
        <dbReference type="ARBA" id="ARBA00005227"/>
    </source>
</evidence>
<comment type="similarity">
    <text evidence="3 9">Belongs to the nonaspanin (TM9SF) (TC 9.A.2) family.</text>
</comment>
<keyword evidence="8 9" id="KW-0472">Membrane</keyword>
<dbReference type="GeneID" id="92380579"/>
<feature type="transmembrane region" description="Helical" evidence="9">
    <location>
        <begin position="557"/>
        <end position="575"/>
    </location>
</feature>
<evidence type="ECO:0000256" key="9">
    <source>
        <dbReference type="RuleBase" id="RU363079"/>
    </source>
</evidence>
<comment type="caution">
    <text evidence="10">The sequence shown here is derived from an EMBL/GenBank/DDBJ whole genome shotgun (WGS) entry which is preliminary data.</text>
</comment>
<keyword evidence="5 9" id="KW-0732">Signal</keyword>
<evidence type="ECO:0000256" key="1">
    <source>
        <dbReference type="ARBA" id="ARBA00004141"/>
    </source>
</evidence>
<dbReference type="VEuPathDB" id="TriTrypDB:TEOVI_000664500"/>
<evidence type="ECO:0000256" key="7">
    <source>
        <dbReference type="ARBA" id="ARBA00023034"/>
    </source>
</evidence>
<reference evidence="10" key="1">
    <citation type="submission" date="2016-09" db="EMBL/GenBank/DDBJ databases">
        <authorList>
            <person name="Hebert L."/>
            <person name="Moumen B."/>
        </authorList>
    </citation>
    <scope>NUCLEOTIDE SEQUENCE [LARGE SCALE GENOMIC DNA]</scope>
    <source>
        <strain evidence="10">OVI</strain>
    </source>
</reference>
<protein>
    <recommendedName>
        <fullName evidence="9">Transmembrane 9 superfamily member</fullName>
    </recommendedName>
</protein>
<gene>
    <name evidence="10" type="ORF">TEOVI_000664500</name>
</gene>
<organism evidence="10 11">
    <name type="scientific">Trypanosoma equiperdum</name>
    <dbReference type="NCBI Taxonomy" id="5694"/>
    <lineage>
        <taxon>Eukaryota</taxon>
        <taxon>Discoba</taxon>
        <taxon>Euglenozoa</taxon>
        <taxon>Kinetoplastea</taxon>
        <taxon>Metakinetoplastina</taxon>
        <taxon>Trypanosomatida</taxon>
        <taxon>Trypanosomatidae</taxon>
        <taxon>Trypanosoma</taxon>
    </lineage>
</organism>
<dbReference type="PANTHER" id="PTHR10766:SF55">
    <property type="entry name" value="TRANSMEMBRANE 9 SUPERFAMILY MEMBER 4"/>
    <property type="match status" value="1"/>
</dbReference>
<keyword evidence="7" id="KW-0333">Golgi apparatus</keyword>
<dbReference type="GO" id="GO:0072657">
    <property type="term" value="P:protein localization to membrane"/>
    <property type="evidence" value="ECO:0007669"/>
    <property type="project" value="TreeGrafter"/>
</dbReference>
<dbReference type="Pfam" id="PF02990">
    <property type="entry name" value="EMP70"/>
    <property type="match status" value="1"/>
</dbReference>
<accession>A0A1G4I8N4</accession>
<keyword evidence="6 9" id="KW-1133">Transmembrane helix</keyword>
<feature type="transmembrane region" description="Helical" evidence="9">
    <location>
        <begin position="486"/>
        <end position="512"/>
    </location>
</feature>
<dbReference type="InterPro" id="IPR004240">
    <property type="entry name" value="EMP70"/>
</dbReference>
<evidence type="ECO:0000256" key="5">
    <source>
        <dbReference type="ARBA" id="ARBA00022729"/>
    </source>
</evidence>
<feature type="transmembrane region" description="Helical" evidence="9">
    <location>
        <begin position="397"/>
        <end position="422"/>
    </location>
</feature>
<name>A0A1G4I8N4_TRYEQ</name>
<comment type="subcellular location">
    <subcellularLocation>
        <location evidence="2">Golgi apparatus</location>
    </subcellularLocation>
    <subcellularLocation>
        <location evidence="1">Membrane</location>
        <topology evidence="1">Multi-pass membrane protein</topology>
    </subcellularLocation>
</comment>
<feature type="transmembrane region" description="Helical" evidence="9">
    <location>
        <begin position="434"/>
        <end position="458"/>
    </location>
</feature>
<evidence type="ECO:0000256" key="6">
    <source>
        <dbReference type="ARBA" id="ARBA00022989"/>
    </source>
</evidence>
<dbReference type="GO" id="GO:0016020">
    <property type="term" value="C:membrane"/>
    <property type="evidence" value="ECO:0007669"/>
    <property type="project" value="UniProtKB-SubCell"/>
</dbReference>
<keyword evidence="11" id="KW-1185">Reference proteome</keyword>
<sequence length="628" mass="70451">MAMLLNNLYGHLVSLTVWLIAVCGSVDCLLPSINPHAFARNEVVPIEVNVLTSLRTHLPYDYYKALPTCRPKEPISKKSNNIGGSLMGDRIKTSPYENIRLLSNVSCSVVCEKGVDKDKQTRFLKKAIEKNYRINLLMDGLPLAEASGNNNFVMGVPLGFMRDGRSYVNNHIHFTISYTPDNVKQNGGEEKYRILTFVAEASSVAHKSEAPCAQPLDGHLASNIAPLPADTDRIIWSYGVSWIESKEKWSTRWDIYLSVHKEKTHWYSIMNSTLLVIFLTIVIAVLLVRIVRRDLGKLADVDIDETEYLDDIGWKLLCRDVFRPPPNGWLLACFTGAGVQLLGMSFTVVVFATMGFFSPQNRGSLFTALLVCFALLGVTGGYVSARLLKLWNRTKWMYVFLTGTIVPASSFAIFFVVNLLVWSQSSSAAVPFSSVVLVVCIWFFVSLPLVYFGAVLGFKQGTISVPSNYNQIPRHIPAQPWYSSTLAVLSAGVPPFAAVFFETYFILGAIWLNRFYYIFGFLFLVGVLFVIITAETAIVFIYYSLCAEDHRWWWKSFFIGSSSGLYLFLYTLYYATEGSVKIEGMVPTVLYVGYMGLLSFLFSVAAGSVGFLACFLFVRWIYRYGKAD</sequence>
<feature type="transmembrane region" description="Helical" evidence="9">
    <location>
        <begin position="266"/>
        <end position="288"/>
    </location>
</feature>
<feature type="transmembrane region" description="Helical" evidence="9">
    <location>
        <begin position="363"/>
        <end position="385"/>
    </location>
</feature>
<feature type="signal peptide" evidence="9">
    <location>
        <begin position="1"/>
        <end position="28"/>
    </location>
</feature>
<evidence type="ECO:0000256" key="8">
    <source>
        <dbReference type="ARBA" id="ARBA00023136"/>
    </source>
</evidence>
<feature type="chain" id="PRO_5009028871" description="Transmembrane 9 superfamily member" evidence="9">
    <location>
        <begin position="29"/>
        <end position="628"/>
    </location>
</feature>
<keyword evidence="4 9" id="KW-0812">Transmembrane</keyword>
<dbReference type="AlphaFoldDB" id="A0A1G4I8N4"/>
<proteinExistence type="inferred from homology"/>